<dbReference type="InterPro" id="IPR006683">
    <property type="entry name" value="Thioestr_dom"/>
</dbReference>
<evidence type="ECO:0000313" key="4">
    <source>
        <dbReference type="Proteomes" id="UP000316621"/>
    </source>
</evidence>
<reference evidence="3 4" key="1">
    <citation type="journal article" date="2018" name="Science">
        <title>The opium poppy genome and morphinan production.</title>
        <authorList>
            <person name="Guo L."/>
            <person name="Winzer T."/>
            <person name="Yang X."/>
            <person name="Li Y."/>
            <person name="Ning Z."/>
            <person name="He Z."/>
            <person name="Teodor R."/>
            <person name="Lu Y."/>
            <person name="Bowser T.A."/>
            <person name="Graham I.A."/>
            <person name="Ye K."/>
        </authorList>
    </citation>
    <scope>NUCLEOTIDE SEQUENCE [LARGE SCALE GENOMIC DNA]</scope>
    <source>
        <strain evidence="4">cv. HN1</strain>
        <tissue evidence="3">Leaves</tissue>
    </source>
</reference>
<dbReference type="PANTHER" id="PTHR21660:SF12">
    <property type="entry name" value="OS07G0462700 PROTEIN"/>
    <property type="match status" value="1"/>
</dbReference>
<gene>
    <name evidence="3" type="ORF">C5167_004776</name>
</gene>
<feature type="domain" description="Thioesterase" evidence="2">
    <location>
        <begin position="85"/>
        <end position="160"/>
    </location>
</feature>
<evidence type="ECO:0000259" key="2">
    <source>
        <dbReference type="Pfam" id="PF03061"/>
    </source>
</evidence>
<dbReference type="EMBL" id="CM010718">
    <property type="protein sequence ID" value="RZC57463.1"/>
    <property type="molecule type" value="Genomic_DNA"/>
</dbReference>
<name>A0A4Y7J8J0_PAPSO</name>
<evidence type="ECO:0000256" key="1">
    <source>
        <dbReference type="ARBA" id="ARBA00008324"/>
    </source>
</evidence>
<protein>
    <recommendedName>
        <fullName evidence="2">Thioesterase domain-containing protein</fullName>
    </recommendedName>
</protein>
<keyword evidence="4" id="KW-1185">Reference proteome</keyword>
<dbReference type="Gramene" id="RZC57463">
    <property type="protein sequence ID" value="RZC57463"/>
    <property type="gene ID" value="C5167_004776"/>
</dbReference>
<dbReference type="GO" id="GO:0047617">
    <property type="term" value="F:fatty acyl-CoA hydrolase activity"/>
    <property type="evidence" value="ECO:0007669"/>
    <property type="project" value="InterPro"/>
</dbReference>
<dbReference type="SUPFAM" id="SSF54637">
    <property type="entry name" value="Thioesterase/thiol ester dehydrase-isomerase"/>
    <property type="match status" value="1"/>
</dbReference>
<dbReference type="STRING" id="3469.A0A4Y7J8J0"/>
<accession>A0A4Y7J8J0</accession>
<sequence>MASLSRFSSLISCPASNTDETHSWNSKENTYNFLHGRGAFGKPNEASERKGLFSDRILDLLKVDQIEPGRIICSLTVNPHVTNPYGTLHGGAVAAVAKLVAMACARTVVDEDKELYLGELNMSYHSASAVELEVDGCILKRGRNVTTAAVEFRVKGTKKVAYTARATFFTTSVSKL</sequence>
<dbReference type="Pfam" id="PF03061">
    <property type="entry name" value="4HBT"/>
    <property type="match status" value="1"/>
</dbReference>
<dbReference type="PANTHER" id="PTHR21660">
    <property type="entry name" value="THIOESTERASE SUPERFAMILY MEMBER-RELATED"/>
    <property type="match status" value="1"/>
</dbReference>
<dbReference type="InterPro" id="IPR039298">
    <property type="entry name" value="ACOT13"/>
</dbReference>
<evidence type="ECO:0000313" key="3">
    <source>
        <dbReference type="EMBL" id="RZC57463.1"/>
    </source>
</evidence>
<dbReference type="Proteomes" id="UP000316621">
    <property type="component" value="Chromosome 4"/>
</dbReference>
<dbReference type="Gene3D" id="3.10.129.10">
    <property type="entry name" value="Hotdog Thioesterase"/>
    <property type="match status" value="1"/>
</dbReference>
<comment type="similarity">
    <text evidence="1">Belongs to the thioesterase PaaI family.</text>
</comment>
<dbReference type="InterPro" id="IPR029069">
    <property type="entry name" value="HotDog_dom_sf"/>
</dbReference>
<organism evidence="3 4">
    <name type="scientific">Papaver somniferum</name>
    <name type="common">Opium poppy</name>
    <dbReference type="NCBI Taxonomy" id="3469"/>
    <lineage>
        <taxon>Eukaryota</taxon>
        <taxon>Viridiplantae</taxon>
        <taxon>Streptophyta</taxon>
        <taxon>Embryophyta</taxon>
        <taxon>Tracheophyta</taxon>
        <taxon>Spermatophyta</taxon>
        <taxon>Magnoliopsida</taxon>
        <taxon>Ranunculales</taxon>
        <taxon>Papaveraceae</taxon>
        <taxon>Papaveroideae</taxon>
        <taxon>Papaver</taxon>
    </lineage>
</organism>
<dbReference type="OMA" id="FKIKETM"/>
<dbReference type="AlphaFoldDB" id="A0A4Y7J8J0"/>
<proteinExistence type="inferred from homology"/>
<dbReference type="CDD" id="cd03443">
    <property type="entry name" value="PaaI_thioesterase"/>
    <property type="match status" value="1"/>
</dbReference>